<feature type="region of interest" description="Disordered" evidence="5">
    <location>
        <begin position="1"/>
        <end position="52"/>
    </location>
</feature>
<dbReference type="GO" id="GO:0003677">
    <property type="term" value="F:DNA binding"/>
    <property type="evidence" value="ECO:0007669"/>
    <property type="project" value="UniProtKB-KW"/>
</dbReference>
<evidence type="ECO:0000313" key="7">
    <source>
        <dbReference type="EMBL" id="KAA9132955.1"/>
    </source>
</evidence>
<evidence type="ECO:0000256" key="3">
    <source>
        <dbReference type="ARBA" id="ARBA00023125"/>
    </source>
</evidence>
<gene>
    <name evidence="7" type="ORF">F6B40_09635</name>
</gene>
<dbReference type="PANTHER" id="PTHR30346:SF0">
    <property type="entry name" value="HCA OPERON TRANSCRIPTIONAL ACTIVATOR HCAR"/>
    <property type="match status" value="1"/>
</dbReference>
<evidence type="ECO:0000259" key="6">
    <source>
        <dbReference type="Pfam" id="PF03466"/>
    </source>
</evidence>
<dbReference type="Pfam" id="PF03466">
    <property type="entry name" value="LysR_substrate"/>
    <property type="match status" value="1"/>
</dbReference>
<sequence length="243" mass="25806">MAGHRKGRPATGRKNPGRGSTPARPAPPRAGARTARPADAPADQPRPGPFRLGAVAGATPGKWIDTWSERMPRNPLEFIPLSAEEQIPAVHAALVDAAIVRLPADTGGLHVIRLYTEESVVVCARESHLTVADELSAADLAGETLIVPADDVLDVSVPGTVAPRFPRLETTEDAIATVATGVGITIVPMSLARLHRRKDVEHRPLRDGPTSPVALVWSAEREDPLVDTFIGIVRGRTARSSRG</sequence>
<dbReference type="PANTHER" id="PTHR30346">
    <property type="entry name" value="TRANSCRIPTIONAL DUAL REGULATOR HCAR-RELATED"/>
    <property type="match status" value="1"/>
</dbReference>
<comment type="similarity">
    <text evidence="1">Belongs to the LysR transcriptional regulatory family.</text>
</comment>
<feature type="domain" description="LysR substrate-binding" evidence="6">
    <location>
        <begin position="47"/>
        <end position="236"/>
    </location>
</feature>
<dbReference type="EMBL" id="VYUY01000012">
    <property type="protein sequence ID" value="KAA9132955.1"/>
    <property type="molecule type" value="Genomic_DNA"/>
</dbReference>
<dbReference type="Proteomes" id="UP000326838">
    <property type="component" value="Unassembled WGS sequence"/>
</dbReference>
<evidence type="ECO:0000313" key="8">
    <source>
        <dbReference type="Proteomes" id="UP000326838"/>
    </source>
</evidence>
<dbReference type="InterPro" id="IPR005119">
    <property type="entry name" value="LysR_subst-bd"/>
</dbReference>
<evidence type="ECO:0000256" key="1">
    <source>
        <dbReference type="ARBA" id="ARBA00009437"/>
    </source>
</evidence>
<feature type="compositionally biased region" description="Low complexity" evidence="5">
    <location>
        <begin position="17"/>
        <end position="45"/>
    </location>
</feature>
<keyword evidence="8" id="KW-1185">Reference proteome</keyword>
<reference evidence="8" key="1">
    <citation type="submission" date="2019-09" db="EMBL/GenBank/DDBJ databases">
        <title>Mumia zhuanghuii sp. nov. isolated from the intestinal contents of plateau pika (Ochotona curzoniae) in the Qinghai-Tibet plateau of China.</title>
        <authorList>
            <person name="Tian Z."/>
        </authorList>
    </citation>
    <scope>NUCLEOTIDE SEQUENCE [LARGE SCALE GENOMIC DNA]</scope>
    <source>
        <strain evidence="8">L-033</strain>
    </source>
</reference>
<keyword evidence="4" id="KW-0804">Transcription</keyword>
<organism evidence="7 8">
    <name type="scientific">Microbacterium caowuchunii</name>
    <dbReference type="NCBI Taxonomy" id="2614638"/>
    <lineage>
        <taxon>Bacteria</taxon>
        <taxon>Bacillati</taxon>
        <taxon>Actinomycetota</taxon>
        <taxon>Actinomycetes</taxon>
        <taxon>Micrococcales</taxon>
        <taxon>Microbacteriaceae</taxon>
        <taxon>Microbacterium</taxon>
    </lineage>
</organism>
<comment type="caution">
    <text evidence="7">The sequence shown here is derived from an EMBL/GenBank/DDBJ whole genome shotgun (WGS) entry which is preliminary data.</text>
</comment>
<dbReference type="AlphaFoldDB" id="A0A5N0TD89"/>
<dbReference type="GO" id="GO:0032993">
    <property type="term" value="C:protein-DNA complex"/>
    <property type="evidence" value="ECO:0007669"/>
    <property type="project" value="TreeGrafter"/>
</dbReference>
<dbReference type="RefSeq" id="WP_150893461.1">
    <property type="nucleotide sequence ID" value="NZ_VYUY01000012.1"/>
</dbReference>
<keyword evidence="2" id="KW-0805">Transcription regulation</keyword>
<protein>
    <submittedName>
        <fullName evidence="7">Transcriptional regulator</fullName>
    </submittedName>
</protein>
<proteinExistence type="inferred from homology"/>
<evidence type="ECO:0000256" key="2">
    <source>
        <dbReference type="ARBA" id="ARBA00023015"/>
    </source>
</evidence>
<dbReference type="Gene3D" id="3.40.190.10">
    <property type="entry name" value="Periplasmic binding protein-like II"/>
    <property type="match status" value="2"/>
</dbReference>
<evidence type="ECO:0000256" key="4">
    <source>
        <dbReference type="ARBA" id="ARBA00023163"/>
    </source>
</evidence>
<keyword evidence="3" id="KW-0238">DNA-binding</keyword>
<dbReference type="CDD" id="cd08414">
    <property type="entry name" value="PBP2_LTTR_aromatics_like"/>
    <property type="match status" value="1"/>
</dbReference>
<dbReference type="SUPFAM" id="SSF53850">
    <property type="entry name" value="Periplasmic binding protein-like II"/>
    <property type="match status" value="1"/>
</dbReference>
<name>A0A5N0TD89_9MICO</name>
<evidence type="ECO:0000256" key="5">
    <source>
        <dbReference type="SAM" id="MobiDB-lite"/>
    </source>
</evidence>
<dbReference type="GO" id="GO:0003700">
    <property type="term" value="F:DNA-binding transcription factor activity"/>
    <property type="evidence" value="ECO:0007669"/>
    <property type="project" value="TreeGrafter"/>
</dbReference>
<accession>A0A5N0TD89</accession>